<evidence type="ECO:0000259" key="5">
    <source>
        <dbReference type="PROSITE" id="PS50977"/>
    </source>
</evidence>
<dbReference type="Pfam" id="PF00440">
    <property type="entry name" value="TetR_N"/>
    <property type="match status" value="1"/>
</dbReference>
<dbReference type="PROSITE" id="PS50977">
    <property type="entry name" value="HTH_TETR_2"/>
    <property type="match status" value="1"/>
</dbReference>
<feature type="DNA-binding region" description="H-T-H motif" evidence="4">
    <location>
        <begin position="33"/>
        <end position="52"/>
    </location>
</feature>
<dbReference type="InterPro" id="IPR023772">
    <property type="entry name" value="DNA-bd_HTH_TetR-type_CS"/>
</dbReference>
<dbReference type="RefSeq" id="WP_270070660.1">
    <property type="nucleotide sequence ID" value="NZ_JAJAQC010000004.1"/>
</dbReference>
<organism evidence="6 7">
    <name type="scientific">Streptomonospora mangrovi</name>
    <dbReference type="NCBI Taxonomy" id="2883123"/>
    <lineage>
        <taxon>Bacteria</taxon>
        <taxon>Bacillati</taxon>
        <taxon>Actinomycetota</taxon>
        <taxon>Actinomycetes</taxon>
        <taxon>Streptosporangiales</taxon>
        <taxon>Nocardiopsidaceae</taxon>
        <taxon>Streptomonospora</taxon>
    </lineage>
</organism>
<protein>
    <submittedName>
        <fullName evidence="6">TetR/AcrR family transcriptional regulator</fullName>
    </submittedName>
</protein>
<dbReference type="InterPro" id="IPR050109">
    <property type="entry name" value="HTH-type_TetR-like_transc_reg"/>
</dbReference>
<dbReference type="EMBL" id="JAJAQC010000004">
    <property type="protein sequence ID" value="MDA0563369.1"/>
    <property type="molecule type" value="Genomic_DNA"/>
</dbReference>
<keyword evidence="7" id="KW-1185">Reference proteome</keyword>
<proteinExistence type="predicted"/>
<dbReference type="Gene3D" id="1.10.357.10">
    <property type="entry name" value="Tetracycline Repressor, domain 2"/>
    <property type="match status" value="1"/>
</dbReference>
<keyword evidence="1" id="KW-0805">Transcription regulation</keyword>
<dbReference type="AlphaFoldDB" id="A0A9X3SFV4"/>
<dbReference type="PRINTS" id="PR00455">
    <property type="entry name" value="HTHTETR"/>
</dbReference>
<dbReference type="GO" id="GO:0000976">
    <property type="term" value="F:transcription cis-regulatory region binding"/>
    <property type="evidence" value="ECO:0007669"/>
    <property type="project" value="TreeGrafter"/>
</dbReference>
<gene>
    <name evidence="6" type="ORF">LG943_03335</name>
</gene>
<dbReference type="PROSITE" id="PS01081">
    <property type="entry name" value="HTH_TETR_1"/>
    <property type="match status" value="1"/>
</dbReference>
<evidence type="ECO:0000256" key="2">
    <source>
        <dbReference type="ARBA" id="ARBA00023125"/>
    </source>
</evidence>
<keyword evidence="2 4" id="KW-0238">DNA-binding</keyword>
<name>A0A9X3SFV4_9ACTN</name>
<reference evidence="6" key="1">
    <citation type="submission" date="2021-10" db="EMBL/GenBank/DDBJ databases">
        <title>Streptomonospora sp. nov., isolated from mangrove soil.</title>
        <authorList>
            <person name="Chen X."/>
            <person name="Ge X."/>
            <person name="Liu W."/>
        </authorList>
    </citation>
    <scope>NUCLEOTIDE SEQUENCE</scope>
    <source>
        <strain evidence="6">S1-112</strain>
    </source>
</reference>
<dbReference type="SUPFAM" id="SSF46689">
    <property type="entry name" value="Homeodomain-like"/>
    <property type="match status" value="1"/>
</dbReference>
<evidence type="ECO:0000256" key="1">
    <source>
        <dbReference type="ARBA" id="ARBA00023015"/>
    </source>
</evidence>
<dbReference type="InterPro" id="IPR001647">
    <property type="entry name" value="HTH_TetR"/>
</dbReference>
<dbReference type="Proteomes" id="UP001140076">
    <property type="component" value="Unassembled WGS sequence"/>
</dbReference>
<sequence length="195" mass="20403">MAGLRERKKQATRENILRAAFGLFLERGYEATSVTQIAEAAMVSPATFFTYFPTKEDVVFVDLPERVAAFSEALRGRRPGEPVPDLILRAFEEVAATGPLAATGGLLAGRGAVVVASPALRSAAVGRVFEVQRQWGEVLHEAAPELPARRARAVIGAVVGAAVAAAIDEVESGGADVVGAAREAVRTAAIAARPD</sequence>
<evidence type="ECO:0000256" key="4">
    <source>
        <dbReference type="PROSITE-ProRule" id="PRU00335"/>
    </source>
</evidence>
<evidence type="ECO:0000313" key="7">
    <source>
        <dbReference type="Proteomes" id="UP001140076"/>
    </source>
</evidence>
<feature type="domain" description="HTH tetR-type" evidence="5">
    <location>
        <begin position="10"/>
        <end position="70"/>
    </location>
</feature>
<dbReference type="InterPro" id="IPR009057">
    <property type="entry name" value="Homeodomain-like_sf"/>
</dbReference>
<accession>A0A9X3SFV4</accession>
<dbReference type="GO" id="GO:0003700">
    <property type="term" value="F:DNA-binding transcription factor activity"/>
    <property type="evidence" value="ECO:0007669"/>
    <property type="project" value="TreeGrafter"/>
</dbReference>
<dbReference type="PANTHER" id="PTHR30055">
    <property type="entry name" value="HTH-TYPE TRANSCRIPTIONAL REGULATOR RUTR"/>
    <property type="match status" value="1"/>
</dbReference>
<dbReference type="PANTHER" id="PTHR30055:SF234">
    <property type="entry name" value="HTH-TYPE TRANSCRIPTIONAL REGULATOR BETI"/>
    <property type="match status" value="1"/>
</dbReference>
<comment type="caution">
    <text evidence="6">The sequence shown here is derived from an EMBL/GenBank/DDBJ whole genome shotgun (WGS) entry which is preliminary data.</text>
</comment>
<evidence type="ECO:0000256" key="3">
    <source>
        <dbReference type="ARBA" id="ARBA00023163"/>
    </source>
</evidence>
<keyword evidence="3" id="KW-0804">Transcription</keyword>
<evidence type="ECO:0000313" key="6">
    <source>
        <dbReference type="EMBL" id="MDA0563369.1"/>
    </source>
</evidence>
<dbReference type="Gene3D" id="1.10.10.60">
    <property type="entry name" value="Homeodomain-like"/>
    <property type="match status" value="1"/>
</dbReference>